<evidence type="ECO:0000313" key="3">
    <source>
        <dbReference type="EMBL" id="AWH14898.1"/>
    </source>
</evidence>
<keyword evidence="3" id="KW-0378">Hydrolase</keyword>
<dbReference type="GO" id="GO:0004386">
    <property type="term" value="F:helicase activity"/>
    <property type="evidence" value="ECO:0007669"/>
    <property type="project" value="UniProtKB-KW"/>
</dbReference>
<keyword evidence="3" id="KW-0547">Nucleotide-binding</keyword>
<organism evidence="3 4">
    <name type="scientific">Aeromonas phage 50AhydR13PP</name>
    <dbReference type="NCBI Taxonomy" id="2163978"/>
    <lineage>
        <taxon>Viruses</taxon>
        <taxon>Duplodnaviria</taxon>
        <taxon>Heunggongvirae</taxon>
        <taxon>Uroviricota</taxon>
        <taxon>Caudoviricetes</taxon>
        <taxon>Pantevenvirales</taxon>
        <taxon>Straboviridae</taxon>
        <taxon>Tulanevirus</taxon>
        <taxon>Tulanevirus 50ahydr13pp</taxon>
    </lineage>
</organism>
<dbReference type="Gene3D" id="1.10.220.50">
    <property type="entry name" value="Bacteriophage T4, Gp59, helicase assembly protein, C-terminal domain"/>
    <property type="match status" value="1"/>
</dbReference>
<dbReference type="InterPro" id="IPR037082">
    <property type="entry name" value="Phage_T4_Gp59_C_sf"/>
</dbReference>
<dbReference type="InterPro" id="IPR015086">
    <property type="entry name" value="Phage_T4_Gp59_C"/>
</dbReference>
<feature type="domain" description="Bacteriophage T4 Gp59 helicase assembly protein N-terminal" evidence="1">
    <location>
        <begin position="15"/>
        <end position="105"/>
    </location>
</feature>
<sequence>MIALRYPPRPDRFISAKGAFMLYLMMKQHMAGKYDIIKYSWNMKVTDAAFNKRRDKYFFDKMSDKFHLKDLTEIFLATFLENSNGWAGDLVSEDAMAAHRELLGRYIRFPEIYREDLKNLVYFSNKVNVPIGKLLEYNEKQQTSPIFKLLQSGLIKTETFLVIDSFLGIIDKIDEKMSADIIWQNWHTKLVNYRKLVVINNDIAKAKFIQHVKEFKADV</sequence>
<dbReference type="RefSeq" id="YP_010095634.1">
    <property type="nucleotide sequence ID" value="NC_055746.1"/>
</dbReference>
<proteinExistence type="inferred from homology"/>
<dbReference type="Proteomes" id="UP000246321">
    <property type="component" value="Segment"/>
</dbReference>
<feature type="domain" description="Bacteriophage T4 Gp59 helicase assembly protein C-terminal" evidence="2">
    <location>
        <begin position="113"/>
        <end position="215"/>
    </location>
</feature>
<protein>
    <submittedName>
        <fullName evidence="3">DNA helicase loader</fullName>
    </submittedName>
</protein>
<reference evidence="3 4" key="1">
    <citation type="submission" date="2018-04" db="EMBL/GenBank/DDBJ databases">
        <title>Complete genome sequences of new Aeromonas and Pseudomonas phages promising in phage therapy dedicated to aquaculture.</title>
        <authorList>
            <person name="Kolsut J."/>
            <person name="Wojcik E."/>
            <person name="Wojtasik A."/>
            <person name="Dastych J."/>
        </authorList>
    </citation>
    <scope>NUCLEOTIDE SEQUENCE [LARGE SCALE GENOMIC DNA]</scope>
</reference>
<name>A0A2S1PEC0_9CAUD</name>
<dbReference type="InterPro" id="IPR023197">
    <property type="entry name" value="Phage_T4_Gp59_dom_sf"/>
</dbReference>
<keyword evidence="3" id="KW-0347">Helicase</keyword>
<dbReference type="Gene3D" id="1.10.8.60">
    <property type="match status" value="1"/>
</dbReference>
<dbReference type="Pfam" id="PF08993">
    <property type="entry name" value="T4_Gp59_N"/>
    <property type="match status" value="1"/>
</dbReference>
<evidence type="ECO:0000259" key="2">
    <source>
        <dbReference type="Pfam" id="PF08994"/>
    </source>
</evidence>
<keyword evidence="4" id="KW-1185">Reference proteome</keyword>
<dbReference type="EMBL" id="MH179476">
    <property type="protein sequence ID" value="AWH14898.1"/>
    <property type="molecule type" value="Genomic_DNA"/>
</dbReference>
<dbReference type="Pfam" id="PF08994">
    <property type="entry name" value="T4_Gp59_C"/>
    <property type="match status" value="1"/>
</dbReference>
<accession>A0A2S1PEC0</accession>
<keyword evidence="3" id="KW-0067">ATP-binding</keyword>
<evidence type="ECO:0000259" key="1">
    <source>
        <dbReference type="Pfam" id="PF08993"/>
    </source>
</evidence>
<dbReference type="SUPFAM" id="SSF48493">
    <property type="entry name" value="gene 59 helicase assembly protein"/>
    <property type="match status" value="1"/>
</dbReference>
<dbReference type="GeneID" id="65113270"/>
<dbReference type="PIRSF" id="PIRSF004374">
    <property type="entry name" value="Phage-associated_Gp59"/>
    <property type="match status" value="1"/>
</dbReference>
<dbReference type="InterPro" id="IPR015085">
    <property type="entry name" value="Phage_T4_Gp59_N"/>
</dbReference>
<dbReference type="InterPro" id="IPR008944">
    <property type="entry name" value="Phage_T4_Gp59"/>
</dbReference>
<dbReference type="HAMAP" id="MF_04156">
    <property type="entry name" value="HELIC_LOADER_T4"/>
    <property type="match status" value="1"/>
</dbReference>
<evidence type="ECO:0000313" key="4">
    <source>
        <dbReference type="Proteomes" id="UP000246321"/>
    </source>
</evidence>
<dbReference type="KEGG" id="vg:65113270"/>